<evidence type="ECO:0000313" key="3">
    <source>
        <dbReference type="Proteomes" id="UP000236291"/>
    </source>
</evidence>
<dbReference type="Proteomes" id="UP000236291">
    <property type="component" value="Unassembled WGS sequence"/>
</dbReference>
<organism evidence="2 3">
    <name type="scientific">Trifolium pratense</name>
    <name type="common">Red clover</name>
    <dbReference type="NCBI Taxonomy" id="57577"/>
    <lineage>
        <taxon>Eukaryota</taxon>
        <taxon>Viridiplantae</taxon>
        <taxon>Streptophyta</taxon>
        <taxon>Embryophyta</taxon>
        <taxon>Tracheophyta</taxon>
        <taxon>Spermatophyta</taxon>
        <taxon>Magnoliopsida</taxon>
        <taxon>eudicotyledons</taxon>
        <taxon>Gunneridae</taxon>
        <taxon>Pentapetalae</taxon>
        <taxon>rosids</taxon>
        <taxon>fabids</taxon>
        <taxon>Fabales</taxon>
        <taxon>Fabaceae</taxon>
        <taxon>Papilionoideae</taxon>
        <taxon>50 kb inversion clade</taxon>
        <taxon>NPAAA clade</taxon>
        <taxon>Hologalegina</taxon>
        <taxon>IRL clade</taxon>
        <taxon>Trifolieae</taxon>
        <taxon>Trifolium</taxon>
    </lineage>
</organism>
<keyword evidence="1" id="KW-0472">Membrane</keyword>
<feature type="transmembrane region" description="Helical" evidence="1">
    <location>
        <begin position="155"/>
        <end position="177"/>
    </location>
</feature>
<keyword evidence="1" id="KW-1133">Transmembrane helix</keyword>
<keyword evidence="2" id="KW-0378">Hydrolase</keyword>
<keyword evidence="1" id="KW-0812">Transmembrane</keyword>
<name>A0A2K3N1W2_TRIPR</name>
<dbReference type="STRING" id="57577.A0A2K3N1W2"/>
<accession>A0A2K3N1W2</accession>
<dbReference type="AlphaFoldDB" id="A0A2K3N1W2"/>
<comment type="caution">
    <text evidence="2">The sequence shown here is derived from an EMBL/GenBank/DDBJ whole genome shotgun (WGS) entry which is preliminary data.</text>
</comment>
<protein>
    <submittedName>
        <fullName evidence="2">P-loop nucleoside triphosphate hydrolase superfamily protein</fullName>
    </submittedName>
</protein>
<dbReference type="GO" id="GO:0016787">
    <property type="term" value="F:hydrolase activity"/>
    <property type="evidence" value="ECO:0007669"/>
    <property type="project" value="UniProtKB-KW"/>
</dbReference>
<dbReference type="EMBL" id="ASHM01015089">
    <property type="protein sequence ID" value="PNX97004.1"/>
    <property type="molecule type" value="Genomic_DNA"/>
</dbReference>
<reference evidence="2 3" key="2">
    <citation type="journal article" date="2017" name="Front. Plant Sci.">
        <title>Gene Classification and Mining of Molecular Markers Useful in Red Clover (Trifolium pratense) Breeding.</title>
        <authorList>
            <person name="Istvanek J."/>
            <person name="Dluhosova J."/>
            <person name="Dluhos P."/>
            <person name="Patkova L."/>
            <person name="Nedelnik J."/>
            <person name="Repkova J."/>
        </authorList>
    </citation>
    <scope>NUCLEOTIDE SEQUENCE [LARGE SCALE GENOMIC DNA]</scope>
    <source>
        <strain evidence="3">cv. Tatra</strain>
        <tissue evidence="2">Young leaves</tissue>
    </source>
</reference>
<evidence type="ECO:0000256" key="1">
    <source>
        <dbReference type="SAM" id="Phobius"/>
    </source>
</evidence>
<feature type="non-terminal residue" evidence="2">
    <location>
        <position position="1"/>
    </location>
</feature>
<sequence length="186" mass="20238">RDLYLSVNGAIVLLAGVPRLSTPPLVSNTTVAGSRETAIVAPKPIRVTTNLVTGLEDLSQPWTRSPTKSKTEPFVATWHFTSSDSSHHDNTVLDFSHEATTDPSSFRDTVKLAPMPDSYDLDRGLLLAVQAIQALLENKGVPVIVGIGNMDLSSYLLLLFVCFSIFTMQTACTLLSYSATQNHVYK</sequence>
<evidence type="ECO:0000313" key="2">
    <source>
        <dbReference type="EMBL" id="PNX97004.1"/>
    </source>
</evidence>
<gene>
    <name evidence="2" type="ORF">L195_g020222</name>
</gene>
<proteinExistence type="predicted"/>
<reference evidence="2 3" key="1">
    <citation type="journal article" date="2014" name="Am. J. Bot.">
        <title>Genome assembly and annotation for red clover (Trifolium pratense; Fabaceae).</title>
        <authorList>
            <person name="Istvanek J."/>
            <person name="Jaros M."/>
            <person name="Krenek A."/>
            <person name="Repkova J."/>
        </authorList>
    </citation>
    <scope>NUCLEOTIDE SEQUENCE [LARGE SCALE GENOMIC DNA]</scope>
    <source>
        <strain evidence="3">cv. Tatra</strain>
        <tissue evidence="2">Young leaves</tissue>
    </source>
</reference>